<name>A0A927FEW4_9BACT</name>
<gene>
    <name evidence="2" type="ORF">IEN85_23635</name>
</gene>
<dbReference type="InterPro" id="IPR013762">
    <property type="entry name" value="Integrase-like_cat_sf"/>
</dbReference>
<dbReference type="Gene3D" id="1.10.443.10">
    <property type="entry name" value="Intergrase catalytic core"/>
    <property type="match status" value="1"/>
</dbReference>
<sequence length="164" mass="18874">MVLALAAGLLRTEADLLLWTAFDFKERCIRVEQSQFYGLKSMPSEGTVYLQPEVCSFFEDCFKKRTGDFVLESKRPPKRHLVTYVYYRAPKAQNVLNRWLRENGIDRPRPTLELRKEFGSLINERYGGCEASRALRHSTVKVTESHYLHSKFKPIAGVALDSLG</sequence>
<dbReference type="SUPFAM" id="SSF56349">
    <property type="entry name" value="DNA breaking-rejoining enzymes"/>
    <property type="match status" value="1"/>
</dbReference>
<organism evidence="2 3">
    <name type="scientific">Pelagicoccus enzymogenes</name>
    <dbReference type="NCBI Taxonomy" id="2773457"/>
    <lineage>
        <taxon>Bacteria</taxon>
        <taxon>Pseudomonadati</taxon>
        <taxon>Verrucomicrobiota</taxon>
        <taxon>Opitutia</taxon>
        <taxon>Puniceicoccales</taxon>
        <taxon>Pelagicoccaceae</taxon>
        <taxon>Pelagicoccus</taxon>
    </lineage>
</organism>
<proteinExistence type="predicted"/>
<evidence type="ECO:0000256" key="1">
    <source>
        <dbReference type="ARBA" id="ARBA00023172"/>
    </source>
</evidence>
<evidence type="ECO:0000313" key="2">
    <source>
        <dbReference type="EMBL" id="MBD5782511.1"/>
    </source>
</evidence>
<evidence type="ECO:0000313" key="3">
    <source>
        <dbReference type="Proteomes" id="UP000622317"/>
    </source>
</evidence>
<dbReference type="GO" id="GO:0015074">
    <property type="term" value="P:DNA integration"/>
    <property type="evidence" value="ECO:0007669"/>
    <property type="project" value="InterPro"/>
</dbReference>
<dbReference type="GO" id="GO:0003677">
    <property type="term" value="F:DNA binding"/>
    <property type="evidence" value="ECO:0007669"/>
    <property type="project" value="InterPro"/>
</dbReference>
<reference evidence="2" key="1">
    <citation type="submission" date="2020-09" db="EMBL/GenBank/DDBJ databases">
        <title>Pelagicoccus enzymogenes sp. nov. with an EPS production, isolated from marine sediment.</title>
        <authorList>
            <person name="Feng X."/>
        </authorList>
    </citation>
    <scope>NUCLEOTIDE SEQUENCE</scope>
    <source>
        <strain evidence="2">NFK12</strain>
    </source>
</reference>
<accession>A0A927FEW4</accession>
<comment type="caution">
    <text evidence="2">The sequence shown here is derived from an EMBL/GenBank/DDBJ whole genome shotgun (WGS) entry which is preliminary data.</text>
</comment>
<dbReference type="InterPro" id="IPR011010">
    <property type="entry name" value="DNA_brk_join_enz"/>
</dbReference>
<protein>
    <submittedName>
        <fullName evidence="2">Uncharacterized protein</fullName>
    </submittedName>
</protein>
<dbReference type="Proteomes" id="UP000622317">
    <property type="component" value="Unassembled WGS sequence"/>
</dbReference>
<dbReference type="RefSeq" id="WP_191619587.1">
    <property type="nucleotide sequence ID" value="NZ_JACYFG010000061.1"/>
</dbReference>
<dbReference type="AlphaFoldDB" id="A0A927FEW4"/>
<keyword evidence="3" id="KW-1185">Reference proteome</keyword>
<dbReference type="EMBL" id="JACYFG010000061">
    <property type="protein sequence ID" value="MBD5782511.1"/>
    <property type="molecule type" value="Genomic_DNA"/>
</dbReference>
<dbReference type="GO" id="GO:0006310">
    <property type="term" value="P:DNA recombination"/>
    <property type="evidence" value="ECO:0007669"/>
    <property type="project" value="UniProtKB-KW"/>
</dbReference>
<keyword evidence="1" id="KW-0233">DNA recombination</keyword>